<gene>
    <name evidence="2" type="ORF">CGS50_004325</name>
</gene>
<reference evidence="2 3" key="1">
    <citation type="journal article" date="2017" name="Front. Microbiol.">
        <title>New Insights into the Diversity of the Genus Faecalibacterium.</title>
        <authorList>
            <person name="Benevides L."/>
            <person name="Burman S."/>
            <person name="Martin R."/>
            <person name="Robert V."/>
            <person name="Thomas M."/>
            <person name="Miquel S."/>
            <person name="Chain F."/>
            <person name="Sokol H."/>
            <person name="Bermudez-Humaran L.G."/>
            <person name="Morrison M."/>
            <person name="Langella P."/>
            <person name="Azevedo V.A."/>
            <person name="Chatel J.M."/>
            <person name="Soares S."/>
        </authorList>
    </citation>
    <scope>NUCLEOTIDE SEQUENCE [LARGE SCALE GENOMIC DNA]</scope>
    <source>
        <strain evidence="2 3">CNCM I 4542</strain>
    </source>
</reference>
<comment type="caution">
    <text evidence="2">The sequence shown here is derived from an EMBL/GenBank/DDBJ whole genome shotgun (WGS) entry which is preliminary data.</text>
</comment>
<dbReference type="AlphaFoldDB" id="A0A2J4JSK1"/>
<dbReference type="CDD" id="cd00077">
    <property type="entry name" value="HDc"/>
    <property type="match status" value="1"/>
</dbReference>
<feature type="domain" description="HD" evidence="1">
    <location>
        <begin position="62"/>
        <end position="179"/>
    </location>
</feature>
<evidence type="ECO:0000259" key="1">
    <source>
        <dbReference type="Pfam" id="PF01966"/>
    </source>
</evidence>
<dbReference type="InterPro" id="IPR003607">
    <property type="entry name" value="HD/PDEase_dom"/>
</dbReference>
<dbReference type="Proteomes" id="UP000221015">
    <property type="component" value="Unassembled WGS sequence"/>
</dbReference>
<dbReference type="SUPFAM" id="SSF109604">
    <property type="entry name" value="HD-domain/PDEase-like"/>
    <property type="match status" value="1"/>
</dbReference>
<protein>
    <submittedName>
        <fullName evidence="2">HD domain-containing protein</fullName>
    </submittedName>
</protein>
<dbReference type="Gene3D" id="1.10.3210.10">
    <property type="entry name" value="Hypothetical protein af1432"/>
    <property type="match status" value="1"/>
</dbReference>
<evidence type="ECO:0000313" key="2">
    <source>
        <dbReference type="EMBL" id="PLK30843.1"/>
    </source>
</evidence>
<accession>A0A2J4JSK1</accession>
<dbReference type="InterPro" id="IPR006674">
    <property type="entry name" value="HD_domain"/>
</dbReference>
<dbReference type="Pfam" id="PF01966">
    <property type="entry name" value="HD"/>
    <property type="match status" value="1"/>
</dbReference>
<evidence type="ECO:0000313" key="3">
    <source>
        <dbReference type="Proteomes" id="UP000221015"/>
    </source>
</evidence>
<organism evidence="2 3">
    <name type="scientific">Faecalibacterium prausnitzii</name>
    <dbReference type="NCBI Taxonomy" id="853"/>
    <lineage>
        <taxon>Bacteria</taxon>
        <taxon>Bacillati</taxon>
        <taxon>Bacillota</taxon>
        <taxon>Clostridia</taxon>
        <taxon>Eubacteriales</taxon>
        <taxon>Oscillospiraceae</taxon>
        <taxon>Faecalibacterium</taxon>
    </lineage>
</organism>
<proteinExistence type="predicted"/>
<dbReference type="RefSeq" id="WP_097782199.1">
    <property type="nucleotide sequence ID" value="NZ_NMTS02000001.1"/>
</dbReference>
<name>A0A2J4JSK1_9FIRM</name>
<dbReference type="EMBL" id="NMTS02000001">
    <property type="protein sequence ID" value="PLK30843.1"/>
    <property type="molecule type" value="Genomic_DNA"/>
</dbReference>
<sequence length="188" mass="21347">MDNEKLYEDMKPKEKFEVLWAESGLADRPGAENLWQQMVALGFFEKPASIKHHSNHPGGLCEHSVCVAEAAMELCRTNHAFKKCHRNEVLAAALLHDYCKVGKYRDKGNGEYEYFDAGLVGHGEGSVIMAQQYIKLTAREIVAIRWHMGAYSGSQDWNTLSAVYDRYPEAMCLHFADMIATHYDEVPF</sequence>